<sequence>MALFLTFASLGSWIGATCGAIYPVSFFGVGTQGGNVSGKIPFLFFISHIPIYLRILFFFFWIVNHVLIDIRDGGGWPPAWPGCCSGRRRYPIIYRQKGIPVPSSLFSSSSIMCLLEIISPYIVPEACGA</sequence>
<organism evidence="3 4">
    <name type="scientific">Aspergillus granulosus</name>
    <dbReference type="NCBI Taxonomy" id="176169"/>
    <lineage>
        <taxon>Eukaryota</taxon>
        <taxon>Fungi</taxon>
        <taxon>Dikarya</taxon>
        <taxon>Ascomycota</taxon>
        <taxon>Pezizomycotina</taxon>
        <taxon>Eurotiomycetes</taxon>
        <taxon>Eurotiomycetidae</taxon>
        <taxon>Eurotiales</taxon>
        <taxon>Aspergillaceae</taxon>
        <taxon>Aspergillus</taxon>
        <taxon>Aspergillus subgen. Nidulantes</taxon>
    </lineage>
</organism>
<feature type="chain" id="PRO_5046106824" evidence="2">
    <location>
        <begin position="20"/>
        <end position="129"/>
    </location>
</feature>
<keyword evidence="1" id="KW-1133">Transmembrane helix</keyword>
<feature type="signal peptide" evidence="2">
    <location>
        <begin position="1"/>
        <end position="19"/>
    </location>
</feature>
<dbReference type="Proteomes" id="UP001610334">
    <property type="component" value="Unassembled WGS sequence"/>
</dbReference>
<keyword evidence="2" id="KW-0732">Signal</keyword>
<evidence type="ECO:0000313" key="3">
    <source>
        <dbReference type="EMBL" id="KAL2811101.1"/>
    </source>
</evidence>
<comment type="caution">
    <text evidence="3">The sequence shown here is derived from an EMBL/GenBank/DDBJ whole genome shotgun (WGS) entry which is preliminary data.</text>
</comment>
<accession>A0ABR4H6P2</accession>
<keyword evidence="1" id="KW-0472">Membrane</keyword>
<feature type="transmembrane region" description="Helical" evidence="1">
    <location>
        <begin position="43"/>
        <end position="63"/>
    </location>
</feature>
<name>A0ABR4H6P2_9EURO</name>
<gene>
    <name evidence="3" type="ORF">BJX63DRAFT_290879</name>
</gene>
<keyword evidence="4" id="KW-1185">Reference proteome</keyword>
<proteinExistence type="predicted"/>
<keyword evidence="1" id="KW-0812">Transmembrane</keyword>
<evidence type="ECO:0000256" key="2">
    <source>
        <dbReference type="SAM" id="SignalP"/>
    </source>
</evidence>
<evidence type="ECO:0000256" key="1">
    <source>
        <dbReference type="SAM" id="Phobius"/>
    </source>
</evidence>
<protein>
    <submittedName>
        <fullName evidence="3">Uncharacterized protein</fullName>
    </submittedName>
</protein>
<dbReference type="EMBL" id="JBFXLT010000062">
    <property type="protein sequence ID" value="KAL2811101.1"/>
    <property type="molecule type" value="Genomic_DNA"/>
</dbReference>
<reference evidence="3 4" key="1">
    <citation type="submission" date="2024-07" db="EMBL/GenBank/DDBJ databases">
        <title>Section-level genome sequencing and comparative genomics of Aspergillus sections Usti and Cavernicolus.</title>
        <authorList>
            <consortium name="Lawrence Berkeley National Laboratory"/>
            <person name="Nybo J.L."/>
            <person name="Vesth T.C."/>
            <person name="Theobald S."/>
            <person name="Frisvad J.C."/>
            <person name="Larsen T.O."/>
            <person name="Kjaerboelling I."/>
            <person name="Rothschild-Mancinelli K."/>
            <person name="Lyhne E.K."/>
            <person name="Kogle M.E."/>
            <person name="Barry K."/>
            <person name="Clum A."/>
            <person name="Na H."/>
            <person name="Ledsgaard L."/>
            <person name="Lin J."/>
            <person name="Lipzen A."/>
            <person name="Kuo A."/>
            <person name="Riley R."/>
            <person name="Mondo S."/>
            <person name="Labutti K."/>
            <person name="Haridas S."/>
            <person name="Pangalinan J."/>
            <person name="Salamov A.A."/>
            <person name="Simmons B.A."/>
            <person name="Magnuson J.K."/>
            <person name="Chen J."/>
            <person name="Drula E."/>
            <person name="Henrissat B."/>
            <person name="Wiebenga A."/>
            <person name="Lubbers R.J."/>
            <person name="Gomes A.C."/>
            <person name="Makela M.R."/>
            <person name="Stajich J."/>
            <person name="Grigoriev I.V."/>
            <person name="Mortensen U.H."/>
            <person name="De Vries R.P."/>
            <person name="Baker S.E."/>
            <person name="Andersen M.R."/>
        </authorList>
    </citation>
    <scope>NUCLEOTIDE SEQUENCE [LARGE SCALE GENOMIC DNA]</scope>
    <source>
        <strain evidence="3 4">CBS 588.65</strain>
    </source>
</reference>
<evidence type="ECO:0000313" key="4">
    <source>
        <dbReference type="Proteomes" id="UP001610334"/>
    </source>
</evidence>